<dbReference type="EMBL" id="BMAW01083816">
    <property type="protein sequence ID" value="GFU35755.1"/>
    <property type="molecule type" value="Genomic_DNA"/>
</dbReference>
<protein>
    <submittedName>
        <fullName evidence="1">Uncharacterized protein</fullName>
    </submittedName>
</protein>
<accession>A0A8X6QTI1</accession>
<gene>
    <name evidence="1" type="ORF">NPIL_242291</name>
</gene>
<dbReference type="AlphaFoldDB" id="A0A8X6QTI1"/>
<name>A0A8X6QTI1_NEPPI</name>
<evidence type="ECO:0000313" key="2">
    <source>
        <dbReference type="Proteomes" id="UP000887013"/>
    </source>
</evidence>
<evidence type="ECO:0000313" key="1">
    <source>
        <dbReference type="EMBL" id="GFU35755.1"/>
    </source>
</evidence>
<proteinExistence type="predicted"/>
<comment type="caution">
    <text evidence="1">The sequence shown here is derived from an EMBL/GenBank/DDBJ whole genome shotgun (WGS) entry which is preliminary data.</text>
</comment>
<reference evidence="1" key="1">
    <citation type="submission" date="2020-08" db="EMBL/GenBank/DDBJ databases">
        <title>Multicomponent nature underlies the extraordinary mechanical properties of spider dragline silk.</title>
        <authorList>
            <person name="Kono N."/>
            <person name="Nakamura H."/>
            <person name="Mori M."/>
            <person name="Yoshida Y."/>
            <person name="Ohtoshi R."/>
            <person name="Malay A.D."/>
            <person name="Moran D.A.P."/>
            <person name="Tomita M."/>
            <person name="Numata K."/>
            <person name="Arakawa K."/>
        </authorList>
    </citation>
    <scope>NUCLEOTIDE SEQUENCE</scope>
</reference>
<dbReference type="Proteomes" id="UP000887013">
    <property type="component" value="Unassembled WGS sequence"/>
</dbReference>
<organism evidence="1 2">
    <name type="scientific">Nephila pilipes</name>
    <name type="common">Giant wood spider</name>
    <name type="synonym">Nephila maculata</name>
    <dbReference type="NCBI Taxonomy" id="299642"/>
    <lineage>
        <taxon>Eukaryota</taxon>
        <taxon>Metazoa</taxon>
        <taxon>Ecdysozoa</taxon>
        <taxon>Arthropoda</taxon>
        <taxon>Chelicerata</taxon>
        <taxon>Arachnida</taxon>
        <taxon>Araneae</taxon>
        <taxon>Araneomorphae</taxon>
        <taxon>Entelegynae</taxon>
        <taxon>Araneoidea</taxon>
        <taxon>Nephilidae</taxon>
        <taxon>Nephila</taxon>
    </lineage>
</organism>
<keyword evidence="2" id="KW-1185">Reference proteome</keyword>
<sequence>MLEENKDYNSGLRWSIAGHDPKSGRRLELRSEVLIPPKIRLLNVGEAGEIENNTYYNGLVDSVLSDTNVKLYGDCIRYIKSYCEGGEKSVLENCQKNGTSSFERPFFFTVVLFLPQGERMPEDLVSGSSCFGFNSIESFGFAANELEGGREDMLGLNHDERLRIMADYDRYPVNHHWLNLLSSRHSGGKLTHTGNRHPSSYSDLLTGRRNCALILRFKTFVGTSHIINELPLPTSLDRTFESTPFPTHPLQDSWDHPSTLAFYEERLFTEKKHN</sequence>